<dbReference type="Gene3D" id="1.20.5.190">
    <property type="match status" value="5"/>
</dbReference>
<organism evidence="8 9">
    <name type="scientific">Hevea brasiliensis</name>
    <name type="common">Para rubber tree</name>
    <name type="synonym">Siphonia brasiliensis</name>
    <dbReference type="NCBI Taxonomy" id="3981"/>
    <lineage>
        <taxon>Eukaryota</taxon>
        <taxon>Viridiplantae</taxon>
        <taxon>Streptophyta</taxon>
        <taxon>Embryophyta</taxon>
        <taxon>Tracheophyta</taxon>
        <taxon>Spermatophyta</taxon>
        <taxon>Magnoliopsida</taxon>
        <taxon>eudicotyledons</taxon>
        <taxon>Gunneridae</taxon>
        <taxon>Pentapetalae</taxon>
        <taxon>rosids</taxon>
        <taxon>fabids</taxon>
        <taxon>Malpighiales</taxon>
        <taxon>Euphorbiaceae</taxon>
        <taxon>Crotonoideae</taxon>
        <taxon>Micrandreae</taxon>
        <taxon>Hevea</taxon>
    </lineage>
</organism>
<name>A0ABQ9KI04_HEVBR</name>
<evidence type="ECO:0000256" key="6">
    <source>
        <dbReference type="SAM" id="MobiDB-lite"/>
    </source>
</evidence>
<comment type="subcellular location">
    <subcellularLocation>
        <location evidence="1">Cytoplasm</location>
    </subcellularLocation>
</comment>
<dbReference type="InterPro" id="IPR036872">
    <property type="entry name" value="CH_dom_sf"/>
</dbReference>
<keyword evidence="9" id="KW-1185">Reference proteome</keyword>
<feature type="repeat" description="ARM" evidence="5">
    <location>
        <begin position="1228"/>
        <end position="1275"/>
    </location>
</feature>
<dbReference type="Pfam" id="PF00612">
    <property type="entry name" value="IQ"/>
    <property type="match status" value="7"/>
</dbReference>
<feature type="region of interest" description="Disordered" evidence="6">
    <location>
        <begin position="1"/>
        <end position="81"/>
    </location>
</feature>
<dbReference type="InterPro" id="IPR027417">
    <property type="entry name" value="P-loop_NTPase"/>
</dbReference>
<dbReference type="SMART" id="SM00185">
    <property type="entry name" value="ARM"/>
    <property type="match status" value="1"/>
</dbReference>
<dbReference type="SUPFAM" id="SSF47576">
    <property type="entry name" value="Calponin-homology domain, CH-domain"/>
    <property type="match status" value="1"/>
</dbReference>
<dbReference type="SUPFAM" id="SSF48371">
    <property type="entry name" value="ARM repeat"/>
    <property type="match status" value="1"/>
</dbReference>
<dbReference type="PROSITE" id="PS50096">
    <property type="entry name" value="IQ"/>
    <property type="match status" value="7"/>
</dbReference>
<dbReference type="CDD" id="cd21223">
    <property type="entry name" value="CH_ASPM_rpt1"/>
    <property type="match status" value="1"/>
</dbReference>
<evidence type="ECO:0000256" key="3">
    <source>
        <dbReference type="ARBA" id="ARBA00022737"/>
    </source>
</evidence>
<evidence type="ECO:0000259" key="7">
    <source>
        <dbReference type="PROSITE" id="PS50021"/>
    </source>
</evidence>
<dbReference type="InterPro" id="IPR051185">
    <property type="entry name" value="ASPM"/>
</dbReference>
<dbReference type="InterPro" id="IPR000048">
    <property type="entry name" value="IQ_motif_EF-hand-BS"/>
</dbReference>
<feature type="compositionally biased region" description="Polar residues" evidence="6">
    <location>
        <begin position="40"/>
        <end position="64"/>
    </location>
</feature>
<dbReference type="PROSITE" id="PS50176">
    <property type="entry name" value="ARM_REPEAT"/>
    <property type="match status" value="1"/>
</dbReference>
<feature type="compositionally biased region" description="Low complexity" evidence="6">
    <location>
        <begin position="1"/>
        <end position="21"/>
    </location>
</feature>
<sequence>MKPNQQPLSSPYPQPSSSSLLKDISNFRTPKRPSHHAPDFTSSPCPQFFTATKQTPKPSPTSSFRRYRHRPSLSSRLKHKTATARRLKAFELEQSQSSRKAQIQKEQSLKSLAKSLTTWLNFLFQNPRSCGCGLTDHEVDTAGNLGKRDAGPRGRVVCLDASWRSPKRRRDLGWRGVEHVEGEDEFLNSKRYGLLRNSLMDVCSFDDLKQRMSVYLSLASCKEIFDAMSHVVKNIDEGRLNMKSHCPIVTDVGMKGKGMRILMCYNPIWLRIGLHIIFGCDSLLPNGDVNSDQEIAFLKMVIEKQLFSHAGLAKAYAYNKMVEGLYRPGYYENLGNVILKRFLLLVLILDRAKSHSALSLKYGIDGVDGGSPLLFTVQSSIKSSRQMINDFLSTEIMLGEGNLLAHLVILGYKVSYQQCALVEYDFRVMDLFVDLQDGVRLCRAIQLLQNDSSILMKMVVPSDTCKKNLINCGIALQYLKGAGVTLCDEDRVMITEGDVANGDKELTISLLWNMFVHLQLPLLINNTILAEEILKIQRTNVDLSNSINLSSFTLDLLLKWIQAVCEQYDYMVDNFSSLLDGKAIWCLLDYYFRKELCCSHSPKEPNDSRSGESIMSANNYTDAVHNFILSQKLINLLGNFPEILQISDILEHSGAISEGSVVVLLVFLASQLTANKAMDQLNFHKLLCCKCQSPERRHSSTENRVVSLKAVLEQEEIDCHSGGDAARKFKAIKAWWQDMAERNNIFIIKPATSTLQHSSTSKSSVNIQRENAATLIQSHLRKSIARHNFLKTVNSVLLLQSVIRAWLMVKKKSALYEFSTIMVQGSIHEKWKRSEQVGRYVKFIVDRHRFVRLKKSVLFIQQAARIWKMRRLQAGSIRNYDVSTTNLVNAAIVVQKYVRGWIARSRRKVLQIKIASQVCKVNSLHSHNLAAAKIQSQLRGWLFRRNFLKQKQMVTRIQSNFRRLRFWRSFQQLRIAKRSAITIQSHVRGWIARRVAWRHRYLVGVLQRCCRGWLIRRKFLLQKDAVVMIQSAVRCSNCLKAFHCRKNAAIEIQRFVRGQITQKRLLGATHCHSATNGYCNFQTSVGHVQSCELDIMISSILKLQRWWRSVLLLKLKTKSAIIIQSCLRGWIGRQKASKERQSVVMIQSHWKGYLLRKESRGQLLDLRLRVQRSAKNVNDSMRIINRLKMALSELLSMKSISGILHTCATLDMTTQHSQKCCEELVAAGAIGILLKLIRSVSRSIPDQEVLKHALSTLRNLTRYQHLTEVLIESHGSIEIIFWEFLRNKEEGYFIASEILRKICSNHKGADSLRKRPALLKRLRSLVEELTRKSTIDKRKPLGAAAREKAERRLREALDLLKLITNMPSVKV</sequence>
<dbReference type="PANTHER" id="PTHR22706">
    <property type="entry name" value="ASSEMBLY FACTOR FOR SPINDLE MICROTUBULES"/>
    <property type="match status" value="1"/>
</dbReference>
<dbReference type="Gene3D" id="1.25.10.10">
    <property type="entry name" value="Leucine-rich Repeat Variant"/>
    <property type="match status" value="1"/>
</dbReference>
<protein>
    <recommendedName>
        <fullName evidence="7">Calponin-homology (CH) domain-containing protein</fullName>
    </recommendedName>
</protein>
<dbReference type="PROSITE" id="PS50021">
    <property type="entry name" value="CH"/>
    <property type="match status" value="1"/>
</dbReference>
<evidence type="ECO:0000256" key="4">
    <source>
        <dbReference type="ARBA" id="ARBA00022860"/>
    </source>
</evidence>
<dbReference type="InterPro" id="IPR011989">
    <property type="entry name" value="ARM-like"/>
</dbReference>
<accession>A0ABQ9KI04</accession>
<gene>
    <name evidence="8" type="ORF">P3X46_033419</name>
</gene>
<dbReference type="EMBL" id="JARPOI010000018">
    <property type="protein sequence ID" value="KAJ9136328.1"/>
    <property type="molecule type" value="Genomic_DNA"/>
</dbReference>
<feature type="compositionally biased region" description="Basic residues" evidence="6">
    <location>
        <begin position="65"/>
        <end position="81"/>
    </location>
</feature>
<keyword evidence="3" id="KW-0677">Repeat</keyword>
<dbReference type="InterPro" id="IPR001715">
    <property type="entry name" value="CH_dom"/>
</dbReference>
<reference evidence="8 9" key="1">
    <citation type="journal article" date="2023" name="Plant Biotechnol. J.">
        <title>Chromosome-level wild Hevea brasiliensis genome provides new tools for genomic-assisted breeding and valuable loci to elevate rubber yield.</title>
        <authorList>
            <person name="Cheng H."/>
            <person name="Song X."/>
            <person name="Hu Y."/>
            <person name="Wu T."/>
            <person name="Yang Q."/>
            <person name="An Z."/>
            <person name="Feng S."/>
            <person name="Deng Z."/>
            <person name="Wu W."/>
            <person name="Zeng X."/>
            <person name="Tu M."/>
            <person name="Wang X."/>
            <person name="Huang H."/>
        </authorList>
    </citation>
    <scope>NUCLEOTIDE SEQUENCE [LARGE SCALE GENOMIC DNA]</scope>
    <source>
        <strain evidence="8">MT/VB/25A 57/8</strain>
    </source>
</reference>
<dbReference type="SUPFAM" id="SSF52540">
    <property type="entry name" value="P-loop containing nucleoside triphosphate hydrolases"/>
    <property type="match status" value="2"/>
</dbReference>
<dbReference type="SMART" id="SM00015">
    <property type="entry name" value="IQ"/>
    <property type="match status" value="12"/>
</dbReference>
<evidence type="ECO:0000313" key="8">
    <source>
        <dbReference type="EMBL" id="KAJ9136328.1"/>
    </source>
</evidence>
<keyword evidence="4" id="KW-0112">Calmodulin-binding</keyword>
<comment type="caution">
    <text evidence="8">The sequence shown here is derived from an EMBL/GenBank/DDBJ whole genome shotgun (WGS) entry which is preliminary data.</text>
</comment>
<evidence type="ECO:0000256" key="5">
    <source>
        <dbReference type="PROSITE-ProRule" id="PRU00259"/>
    </source>
</evidence>
<dbReference type="PANTHER" id="PTHR22706:SF1">
    <property type="entry name" value="ASSEMBLY FACTOR FOR SPINDLE MICROTUBULES"/>
    <property type="match status" value="1"/>
</dbReference>
<keyword evidence="2" id="KW-0963">Cytoplasm</keyword>
<evidence type="ECO:0000313" key="9">
    <source>
        <dbReference type="Proteomes" id="UP001174677"/>
    </source>
</evidence>
<feature type="domain" description="Calponin-homology (CH)" evidence="7">
    <location>
        <begin position="397"/>
        <end position="519"/>
    </location>
</feature>
<proteinExistence type="predicted"/>
<dbReference type="Gene3D" id="1.10.418.10">
    <property type="entry name" value="Calponin-like domain"/>
    <property type="match status" value="2"/>
</dbReference>
<dbReference type="InterPro" id="IPR000225">
    <property type="entry name" value="Armadillo"/>
</dbReference>
<evidence type="ECO:0000256" key="2">
    <source>
        <dbReference type="ARBA" id="ARBA00022490"/>
    </source>
</evidence>
<evidence type="ECO:0000256" key="1">
    <source>
        <dbReference type="ARBA" id="ARBA00004496"/>
    </source>
</evidence>
<dbReference type="InterPro" id="IPR016024">
    <property type="entry name" value="ARM-type_fold"/>
</dbReference>
<dbReference type="Proteomes" id="UP001174677">
    <property type="component" value="Chromosome 18"/>
</dbReference>